<keyword evidence="4 5" id="KW-0472">Membrane</keyword>
<dbReference type="SUPFAM" id="SSF103473">
    <property type="entry name" value="MFS general substrate transporter"/>
    <property type="match status" value="1"/>
</dbReference>
<dbReference type="AlphaFoldDB" id="A0A0D2DA54"/>
<comment type="subcellular location">
    <subcellularLocation>
        <location evidence="1">Membrane</location>
        <topology evidence="1">Multi-pass membrane protein</topology>
    </subcellularLocation>
</comment>
<dbReference type="Proteomes" id="UP000054466">
    <property type="component" value="Unassembled WGS sequence"/>
</dbReference>
<evidence type="ECO:0008006" key="8">
    <source>
        <dbReference type="Google" id="ProtNLM"/>
    </source>
</evidence>
<evidence type="ECO:0000256" key="4">
    <source>
        <dbReference type="ARBA" id="ARBA00023136"/>
    </source>
</evidence>
<protein>
    <recommendedName>
        <fullName evidence="8">Major facilitator superfamily (MFS) profile domain-containing protein</fullName>
    </recommendedName>
</protein>
<keyword evidence="2 5" id="KW-0812">Transmembrane</keyword>
<feature type="transmembrane region" description="Helical" evidence="5">
    <location>
        <begin position="301"/>
        <end position="324"/>
    </location>
</feature>
<feature type="transmembrane region" description="Helical" evidence="5">
    <location>
        <begin position="412"/>
        <end position="431"/>
    </location>
</feature>
<dbReference type="VEuPathDB" id="FungiDB:PV07_04085"/>
<sequence length="472" mass="52030">MSASNEVHRLSPWRWNNPLVQAAFTSSICACTAGLYVAINGLGAGGGKPSSQTVASTTNAVNDTLWVFASLVGGALLNRFGPAKVLCFGASGFPVYLSGFWIYDKTGKEWVPPLMGALAGGTGGGLWAVQNWVATAYPTEQNKGLFIWINWAIIKSGATIGSLIALAINIHRTETSVAWQLYLAYVIIMCLATVAALFMARPETLRRNDGTALAIFKRPTLREEFKALWDAIRTREIILMLLPLFVCESYLAPYTSINGYSFTLRTRTLNNVLYWLVQIPAGWVQYKIADSRRFGRRTRAFILTTFVLIFVLGGLIGAIILTAGPDYRDRSLAGPSIDWSESRYASRCVLYIVWGISYGMFFQLRLWFMGALSNDPIKLGRYSSLIPCLQAAGITVAFGIDSAKTTYWKQIVVWFTLFGAAFACLYYLAAFHITETNYFKEEAVIVPLDVAEKAGHDTSTPPSESIHEVTKA</sequence>
<dbReference type="OrthoDB" id="196103at2759"/>
<evidence type="ECO:0000256" key="1">
    <source>
        <dbReference type="ARBA" id="ARBA00004141"/>
    </source>
</evidence>
<dbReference type="PANTHER" id="PTHR23294:SF59">
    <property type="entry name" value="UNC93-LIKE PROTEIN C922.05C"/>
    <property type="match status" value="1"/>
</dbReference>
<keyword evidence="7" id="KW-1185">Reference proteome</keyword>
<dbReference type="PANTHER" id="PTHR23294">
    <property type="entry name" value="ET TRANSLATION PRODUCT-RELATED"/>
    <property type="match status" value="1"/>
</dbReference>
<keyword evidence="3 5" id="KW-1133">Transmembrane helix</keyword>
<feature type="transmembrane region" description="Helical" evidence="5">
    <location>
        <begin position="344"/>
        <end position="367"/>
    </location>
</feature>
<evidence type="ECO:0000256" key="5">
    <source>
        <dbReference type="SAM" id="Phobius"/>
    </source>
</evidence>
<evidence type="ECO:0000256" key="2">
    <source>
        <dbReference type="ARBA" id="ARBA00022692"/>
    </source>
</evidence>
<evidence type="ECO:0000313" key="6">
    <source>
        <dbReference type="EMBL" id="KIW32554.1"/>
    </source>
</evidence>
<feature type="transmembrane region" description="Helical" evidence="5">
    <location>
        <begin position="145"/>
        <end position="170"/>
    </location>
</feature>
<dbReference type="Gene3D" id="1.20.1250.20">
    <property type="entry name" value="MFS general substrate transporter like domains"/>
    <property type="match status" value="1"/>
</dbReference>
<accession>A0A0D2DA54</accession>
<feature type="transmembrane region" description="Helical" evidence="5">
    <location>
        <begin position="85"/>
        <end position="103"/>
    </location>
</feature>
<reference evidence="6 7" key="1">
    <citation type="submission" date="2015-01" db="EMBL/GenBank/DDBJ databases">
        <title>The Genome Sequence of Cladophialophora immunda CBS83496.</title>
        <authorList>
            <consortium name="The Broad Institute Genomics Platform"/>
            <person name="Cuomo C."/>
            <person name="de Hoog S."/>
            <person name="Gorbushina A."/>
            <person name="Stielow B."/>
            <person name="Teixiera M."/>
            <person name="Abouelleil A."/>
            <person name="Chapman S.B."/>
            <person name="Priest M."/>
            <person name="Young S.K."/>
            <person name="Wortman J."/>
            <person name="Nusbaum C."/>
            <person name="Birren B."/>
        </authorList>
    </citation>
    <scope>NUCLEOTIDE SEQUENCE [LARGE SCALE GENOMIC DNA]</scope>
    <source>
        <strain evidence="6 7">CBS 83496</strain>
    </source>
</reference>
<dbReference type="InterPro" id="IPR051617">
    <property type="entry name" value="UNC-93-like_regulator"/>
</dbReference>
<dbReference type="EMBL" id="KN847041">
    <property type="protein sequence ID" value="KIW32554.1"/>
    <property type="molecule type" value="Genomic_DNA"/>
</dbReference>
<dbReference type="GO" id="GO:0016020">
    <property type="term" value="C:membrane"/>
    <property type="evidence" value="ECO:0007669"/>
    <property type="project" value="UniProtKB-SubCell"/>
</dbReference>
<evidence type="ECO:0000256" key="3">
    <source>
        <dbReference type="ARBA" id="ARBA00022989"/>
    </source>
</evidence>
<feature type="transmembrane region" description="Helical" evidence="5">
    <location>
        <begin position="182"/>
        <end position="200"/>
    </location>
</feature>
<dbReference type="RefSeq" id="XP_016252770.1">
    <property type="nucleotide sequence ID" value="XM_016390868.1"/>
</dbReference>
<dbReference type="InterPro" id="IPR036259">
    <property type="entry name" value="MFS_trans_sf"/>
</dbReference>
<feature type="transmembrane region" description="Helical" evidence="5">
    <location>
        <begin position="379"/>
        <end position="400"/>
    </location>
</feature>
<gene>
    <name evidence="6" type="ORF">PV07_04085</name>
</gene>
<proteinExistence type="predicted"/>
<dbReference type="GeneID" id="27343279"/>
<organism evidence="6 7">
    <name type="scientific">Cladophialophora immunda</name>
    <dbReference type="NCBI Taxonomy" id="569365"/>
    <lineage>
        <taxon>Eukaryota</taxon>
        <taxon>Fungi</taxon>
        <taxon>Dikarya</taxon>
        <taxon>Ascomycota</taxon>
        <taxon>Pezizomycotina</taxon>
        <taxon>Eurotiomycetes</taxon>
        <taxon>Chaetothyriomycetidae</taxon>
        <taxon>Chaetothyriales</taxon>
        <taxon>Herpotrichiellaceae</taxon>
        <taxon>Cladophialophora</taxon>
    </lineage>
</organism>
<feature type="transmembrane region" description="Helical" evidence="5">
    <location>
        <begin position="20"/>
        <end position="39"/>
    </location>
</feature>
<name>A0A0D2DA54_9EURO</name>
<feature type="transmembrane region" description="Helical" evidence="5">
    <location>
        <begin position="115"/>
        <end position="133"/>
    </location>
</feature>
<dbReference type="HOGENOM" id="CLU_030884_0_0_1"/>
<evidence type="ECO:0000313" key="7">
    <source>
        <dbReference type="Proteomes" id="UP000054466"/>
    </source>
</evidence>